<sequence length="248" mass="27121">MSLTDDQLHAYVDSLELATLPHGLVDRKLLLTDDKAQGFVDAGSLVSFVDGLSTGTKADVLNSTLLAQLAANKAADREKDTVGWYKKYREVLENVGWVISNFNFQKYSSSGSSFQVKTAVLTLLAAIMSENPLLIAKATIAAVESLGEGDDRVALFSSSASTPTSGNFQIGTVTESGTTPTMHIGSFYFKSHDVKVNFLWAHFKYSDMELYQGGQTITLNEDTYARVRQQIIDKLGNRAEQYVADLDI</sequence>
<name>A0A917P7I4_9DEIO</name>
<dbReference type="EMBL" id="BMOE01000001">
    <property type="protein sequence ID" value="GGJ65579.1"/>
    <property type="molecule type" value="Genomic_DNA"/>
</dbReference>
<evidence type="ECO:0000313" key="2">
    <source>
        <dbReference type="Proteomes" id="UP000635726"/>
    </source>
</evidence>
<protein>
    <submittedName>
        <fullName evidence="1">Uncharacterized protein</fullName>
    </submittedName>
</protein>
<proteinExistence type="predicted"/>
<dbReference type="RefSeq" id="WP_188960792.1">
    <property type="nucleotide sequence ID" value="NZ_BMOE01000001.1"/>
</dbReference>
<comment type="caution">
    <text evidence="1">The sequence shown here is derived from an EMBL/GenBank/DDBJ whole genome shotgun (WGS) entry which is preliminary data.</text>
</comment>
<evidence type="ECO:0000313" key="1">
    <source>
        <dbReference type="EMBL" id="GGJ65579.1"/>
    </source>
</evidence>
<dbReference type="Proteomes" id="UP000635726">
    <property type="component" value="Unassembled WGS sequence"/>
</dbReference>
<accession>A0A917P7I4</accession>
<reference evidence="1" key="1">
    <citation type="journal article" date="2014" name="Int. J. Syst. Evol. Microbiol.">
        <title>Complete genome sequence of Corynebacterium casei LMG S-19264T (=DSM 44701T), isolated from a smear-ripened cheese.</title>
        <authorList>
            <consortium name="US DOE Joint Genome Institute (JGI-PGF)"/>
            <person name="Walter F."/>
            <person name="Albersmeier A."/>
            <person name="Kalinowski J."/>
            <person name="Ruckert C."/>
        </authorList>
    </citation>
    <scope>NUCLEOTIDE SEQUENCE</scope>
    <source>
        <strain evidence="1">JCM 14371</strain>
    </source>
</reference>
<keyword evidence="2" id="KW-1185">Reference proteome</keyword>
<reference evidence="1" key="2">
    <citation type="submission" date="2020-09" db="EMBL/GenBank/DDBJ databases">
        <authorList>
            <person name="Sun Q."/>
            <person name="Ohkuma M."/>
        </authorList>
    </citation>
    <scope>NUCLEOTIDE SEQUENCE</scope>
    <source>
        <strain evidence="1">JCM 14371</strain>
    </source>
</reference>
<gene>
    <name evidence="1" type="ORF">GCM10008939_06930</name>
</gene>
<dbReference type="AlphaFoldDB" id="A0A917P7I4"/>
<organism evidence="1 2">
    <name type="scientific">Deinococcus aquiradiocola</name>
    <dbReference type="NCBI Taxonomy" id="393059"/>
    <lineage>
        <taxon>Bacteria</taxon>
        <taxon>Thermotogati</taxon>
        <taxon>Deinococcota</taxon>
        <taxon>Deinococci</taxon>
        <taxon>Deinococcales</taxon>
        <taxon>Deinococcaceae</taxon>
        <taxon>Deinococcus</taxon>
    </lineage>
</organism>